<evidence type="ECO:0000256" key="1">
    <source>
        <dbReference type="SAM" id="Coils"/>
    </source>
</evidence>
<feature type="compositionally biased region" description="Pro residues" evidence="2">
    <location>
        <begin position="211"/>
        <end position="229"/>
    </location>
</feature>
<keyword evidence="1" id="KW-0175">Coiled coil</keyword>
<sequence length="667" mass="69165">MSIAKPTGEYAELMLDPDGWPEADEDTFYDRAQQYSQTLQKITNILDKCREQRLHVFEGGVWSGGAANAANDGLGANIDQLVMLQHHLATVITWHRDIADLIVQAKSDIGNNVDAAQREINTLERDQNLDTDEKTAAIDSLVRAAHRASVGVVSSTAEQVLESKHWKPPKNALEQLLNQKAPPLPDVPSRVAPAPVNTIPDTTGIGVNPTPETPGAPAIPAPPATPVTPVPATSGAVPSPPPPSLGTSPRPAAGRRAEPAAQVKPATSTEQAPVAGGPTDQPGAPQAGPSHSEESSVGVAPTAVTGVPPARVASGAPKGAGLGAVADSGSAGPATAWGAGSRASAGPTRLGGTGRGRAASTRASAHSASAARLPATDHTDRTDERESEDTPTAAPMIPVAAARAARDAVAAAFAGRRNAKTDPLRLARRIAAALNAPGGRGDIDWGFFWITAVTTDGKIVVANSYGLAYIPEGVELPDVVQMASADDAIPVGERARCATYPLLAVQAWATHHHATLRAVIGTAEQLADCDLGVAKIILESDDIPDSGKMTGRSRLGLVSPAAAARLADTEDRCLIKLVPPAPVAADLPAHQREMLWFEVMKPMASSATGREAAHLQAFQAYAAHAQELALHQAHSAADPNTQRAAIADWLYWQHVAGLLDSALCNAS</sequence>
<dbReference type="eggNOG" id="COG4932">
    <property type="taxonomic scope" value="Bacteria"/>
</dbReference>
<dbReference type="RefSeq" id="WP_023366744.1">
    <property type="nucleotide sequence ID" value="NC_022663.1"/>
</dbReference>
<feature type="coiled-coil region" evidence="1">
    <location>
        <begin position="106"/>
        <end position="133"/>
    </location>
</feature>
<dbReference type="KEGG" id="mkn:MKAN_07625"/>
<reference evidence="3 4" key="1">
    <citation type="submission" date="2013-10" db="EMBL/GenBank/DDBJ databases">
        <title>Genome sequence of Mycobacterium kansasii.</title>
        <authorList>
            <consortium name="McGill University Mycobacterium genome consortium"/>
            <person name="Veyrier F.J."/>
            <person name="Behr M.A."/>
        </authorList>
    </citation>
    <scope>NUCLEOTIDE SEQUENCE [LARGE SCALE GENOMIC DNA]</scope>
    <source>
        <strain evidence="3 4">ATCC 12478</strain>
    </source>
</reference>
<feature type="region of interest" description="Disordered" evidence="2">
    <location>
        <begin position="325"/>
        <end position="394"/>
    </location>
</feature>
<name>U5WQJ9_MYCKA</name>
<dbReference type="OrthoDB" id="4636484at2"/>
<dbReference type="HOGENOM" id="CLU_021845_0_0_11"/>
<dbReference type="AlphaFoldDB" id="U5WQJ9"/>
<evidence type="ECO:0000256" key="2">
    <source>
        <dbReference type="SAM" id="MobiDB-lite"/>
    </source>
</evidence>
<accession>U5WQJ9</accession>
<evidence type="ECO:0000313" key="3">
    <source>
        <dbReference type="EMBL" id="AGZ50161.1"/>
    </source>
</evidence>
<dbReference type="GeneID" id="29697266"/>
<evidence type="ECO:0000313" key="4">
    <source>
        <dbReference type="Proteomes" id="UP000017786"/>
    </source>
</evidence>
<proteinExistence type="predicted"/>
<dbReference type="Proteomes" id="UP000017786">
    <property type="component" value="Chromosome"/>
</dbReference>
<organism evidence="3 4">
    <name type="scientific">Mycobacterium kansasii ATCC 12478</name>
    <dbReference type="NCBI Taxonomy" id="557599"/>
    <lineage>
        <taxon>Bacteria</taxon>
        <taxon>Bacillati</taxon>
        <taxon>Actinomycetota</taxon>
        <taxon>Actinomycetes</taxon>
        <taxon>Mycobacteriales</taxon>
        <taxon>Mycobacteriaceae</taxon>
        <taxon>Mycobacterium</taxon>
    </lineage>
</organism>
<dbReference type="EMBL" id="CP006835">
    <property type="protein sequence ID" value="AGZ50161.1"/>
    <property type="molecule type" value="Genomic_DNA"/>
</dbReference>
<protein>
    <submittedName>
        <fullName evidence="3">Secretion protein EspK</fullName>
    </submittedName>
</protein>
<feature type="compositionally biased region" description="Low complexity" evidence="2">
    <location>
        <begin position="245"/>
        <end position="254"/>
    </location>
</feature>
<feature type="region of interest" description="Disordered" evidence="2">
    <location>
        <begin position="180"/>
        <end position="302"/>
    </location>
</feature>
<feature type="compositionally biased region" description="Low complexity" evidence="2">
    <location>
        <begin position="356"/>
        <end position="374"/>
    </location>
</feature>
<gene>
    <name evidence="3" type="ORF">MKAN_07625</name>
</gene>
<feature type="compositionally biased region" description="Basic and acidic residues" evidence="2">
    <location>
        <begin position="375"/>
        <end position="384"/>
    </location>
</feature>